<dbReference type="Pfam" id="PF02769">
    <property type="entry name" value="AIRS_C"/>
    <property type="match status" value="1"/>
</dbReference>
<dbReference type="Proteomes" id="UP000002518">
    <property type="component" value="Chromosome"/>
</dbReference>
<dbReference type="EnsemblBacteria" id="BAA81054">
    <property type="protein sequence ID" value="BAA81054"/>
    <property type="gene ID" value="APE_2044.1"/>
</dbReference>
<dbReference type="InterPro" id="IPR016188">
    <property type="entry name" value="PurM-like_N"/>
</dbReference>
<name>Q9YA95_AERPE</name>
<dbReference type="InterPro" id="IPR036676">
    <property type="entry name" value="PurM-like_C_sf"/>
</dbReference>
<evidence type="ECO:0000259" key="2">
    <source>
        <dbReference type="Pfam" id="PF00586"/>
    </source>
</evidence>
<dbReference type="PANTHER" id="PTHR30303">
    <property type="entry name" value="HYDROGENASE ISOENZYMES FORMATION PROTEIN HYPE"/>
    <property type="match status" value="1"/>
</dbReference>
<dbReference type="eggNOG" id="arCOG00636">
    <property type="taxonomic scope" value="Archaea"/>
</dbReference>
<dbReference type="CDD" id="cd06061">
    <property type="entry name" value="PurM-like1"/>
    <property type="match status" value="1"/>
</dbReference>
<dbReference type="STRING" id="272557.APE_2044.1"/>
<gene>
    <name evidence="4" type="primary">hypE</name>
    <name evidence="4" type="ordered locus">APE_2044.1</name>
</gene>
<dbReference type="Pfam" id="PF00586">
    <property type="entry name" value="AIRS"/>
    <property type="match status" value="1"/>
</dbReference>
<protein>
    <submittedName>
        <fullName evidence="4">Hydrogenase expression/formation protein HypE</fullName>
    </submittedName>
</protein>
<sequence length="345" mass="35527">MHGKSGDWIGKLPLSNLARILQQAGRRRAGSTRVGPSVGEDAAIVSLGPIDLVMHLDPITEAGALAGWLAVHVAANDIAVTGARPRWEMLAVLMPPGSSEDSLASLLGDAVRAAEEIGVEIVGGHTEAAPGVPRPIIVAAAAGITCGGCTTPTSAARPGDLVLQVKPAAIEGTAIIATDFADMLRSRGVGEDAIAGARMLASRVSIVEEAIELAEAGVVRAMHDPTEGGVLGGLVEMALASRTVIEVEEDKIIVGEATRIVASALGIDPLRLISSGTLLATVPPDKAGEARYVLEELGVEYSFIGRVAARSGEPALRLSSRGRVKTFREPPMDEIARLHASKGPG</sequence>
<comment type="similarity">
    <text evidence="1">Belongs to the HypE family.</text>
</comment>
<dbReference type="AlphaFoldDB" id="Q9YA95"/>
<dbReference type="EMBL" id="BA000002">
    <property type="protein sequence ID" value="BAA81054.2"/>
    <property type="molecule type" value="Genomic_DNA"/>
</dbReference>
<proteinExistence type="inferred from homology"/>
<evidence type="ECO:0000313" key="5">
    <source>
        <dbReference type="Proteomes" id="UP000002518"/>
    </source>
</evidence>
<reference evidence="4 5" key="1">
    <citation type="journal article" date="1999" name="DNA Res.">
        <title>Complete genome sequence of an aerobic hyper-thermophilic crenarchaeon, Aeropyrum pernix K1.</title>
        <authorList>
            <person name="Kawarabayasi Y."/>
            <person name="Hino Y."/>
            <person name="Horikawa H."/>
            <person name="Yamazaki S."/>
            <person name="Haikawa Y."/>
            <person name="Jin-no K."/>
            <person name="Takahashi M."/>
            <person name="Sekine M."/>
            <person name="Baba S."/>
            <person name="Ankai A."/>
            <person name="Kosugi H."/>
            <person name="Hosoyama A."/>
            <person name="Fukui S."/>
            <person name="Nagai Y."/>
            <person name="Nishijima K."/>
            <person name="Nakazawa H."/>
            <person name="Takamiya M."/>
            <person name="Masuda S."/>
            <person name="Funahashi T."/>
            <person name="Tanaka T."/>
            <person name="Kudoh Y."/>
            <person name="Yamazaki J."/>
            <person name="Kushida N."/>
            <person name="Oguchi A."/>
            <person name="Aoki K."/>
            <person name="Kubota K."/>
            <person name="Nakamura Y."/>
            <person name="Nomura N."/>
            <person name="Sako Y."/>
            <person name="Kikuchi H."/>
        </authorList>
    </citation>
    <scope>NUCLEOTIDE SEQUENCE [LARGE SCALE GENOMIC DNA]</scope>
    <source>
        <strain evidence="5">ATCC 700893 / DSM 11879 / JCM 9820 / NBRC 100138 / K1</strain>
    </source>
</reference>
<dbReference type="SUPFAM" id="SSF55326">
    <property type="entry name" value="PurM N-terminal domain-like"/>
    <property type="match status" value="1"/>
</dbReference>
<dbReference type="SUPFAM" id="SSF56042">
    <property type="entry name" value="PurM C-terminal domain-like"/>
    <property type="match status" value="1"/>
</dbReference>
<evidence type="ECO:0000313" key="4">
    <source>
        <dbReference type="EMBL" id="BAA81054.2"/>
    </source>
</evidence>
<dbReference type="GO" id="GO:0051604">
    <property type="term" value="P:protein maturation"/>
    <property type="evidence" value="ECO:0007669"/>
    <property type="project" value="TreeGrafter"/>
</dbReference>
<dbReference type="InterPro" id="IPR011854">
    <property type="entry name" value="HypE"/>
</dbReference>
<organism evidence="4 5">
    <name type="scientific">Aeropyrum pernix (strain ATCC 700893 / DSM 11879 / JCM 9820 / NBRC 100138 / K1)</name>
    <dbReference type="NCBI Taxonomy" id="272557"/>
    <lineage>
        <taxon>Archaea</taxon>
        <taxon>Thermoproteota</taxon>
        <taxon>Thermoprotei</taxon>
        <taxon>Desulfurococcales</taxon>
        <taxon>Desulfurococcaceae</taxon>
        <taxon>Aeropyrum</taxon>
    </lineage>
</organism>
<dbReference type="Gene3D" id="3.30.1330.10">
    <property type="entry name" value="PurM-like, N-terminal domain"/>
    <property type="match status" value="1"/>
</dbReference>
<dbReference type="PIR" id="F72508">
    <property type="entry name" value="F72508"/>
</dbReference>
<dbReference type="Gene3D" id="3.90.650.10">
    <property type="entry name" value="PurM-like C-terminal domain"/>
    <property type="match status" value="1"/>
</dbReference>
<dbReference type="PATRIC" id="fig|272557.25.peg.1359"/>
<dbReference type="KEGG" id="ape:APE_2044.1"/>
<evidence type="ECO:0000256" key="1">
    <source>
        <dbReference type="ARBA" id="ARBA00006243"/>
    </source>
</evidence>
<dbReference type="InterPro" id="IPR036921">
    <property type="entry name" value="PurM-like_N_sf"/>
</dbReference>
<feature type="domain" description="PurM-like C-terminal" evidence="3">
    <location>
        <begin position="157"/>
        <end position="311"/>
    </location>
</feature>
<keyword evidence="5" id="KW-1185">Reference proteome</keyword>
<evidence type="ECO:0000259" key="3">
    <source>
        <dbReference type="Pfam" id="PF02769"/>
    </source>
</evidence>
<feature type="domain" description="PurM-like N-terminal" evidence="2">
    <location>
        <begin position="39"/>
        <end position="144"/>
    </location>
</feature>
<dbReference type="RefSeq" id="WP_010866755.1">
    <property type="nucleotide sequence ID" value="NC_000854.2"/>
</dbReference>
<dbReference type="InterPro" id="IPR010918">
    <property type="entry name" value="PurM-like_C_dom"/>
</dbReference>
<dbReference type="PIRSF" id="PIRSF005644">
    <property type="entry name" value="Hdrgns_mtr_HypE"/>
    <property type="match status" value="1"/>
</dbReference>
<accession>Q9YA95</accession>
<dbReference type="GeneID" id="1445150"/>
<dbReference type="PANTHER" id="PTHR30303:SF4">
    <property type="entry name" value="HYDROGENASE EXPRESSION_FORMATION PROTEIN HYPE"/>
    <property type="match status" value="1"/>
</dbReference>